<accession>A0A1G2TVY0</accession>
<gene>
    <name evidence="1" type="ORF">A3A96_01980</name>
</gene>
<evidence type="ECO:0008006" key="3">
    <source>
        <dbReference type="Google" id="ProtNLM"/>
    </source>
</evidence>
<dbReference type="Gene3D" id="3.30.420.240">
    <property type="match status" value="1"/>
</dbReference>
<reference evidence="1 2" key="1">
    <citation type="journal article" date="2016" name="Nat. Commun.">
        <title>Thousands of microbial genomes shed light on interconnected biogeochemical processes in an aquifer system.</title>
        <authorList>
            <person name="Anantharaman K."/>
            <person name="Brown C.T."/>
            <person name="Hug L.A."/>
            <person name="Sharon I."/>
            <person name="Castelle C.J."/>
            <person name="Probst A.J."/>
            <person name="Thomas B.C."/>
            <person name="Singh A."/>
            <person name="Wilkins M.J."/>
            <person name="Karaoz U."/>
            <person name="Brodie E.L."/>
            <person name="Williams K.H."/>
            <person name="Hubbard S.S."/>
            <person name="Banfield J.F."/>
        </authorList>
    </citation>
    <scope>NUCLEOTIDE SEQUENCE [LARGE SCALE GENOMIC DNA]</scope>
</reference>
<dbReference type="AlphaFoldDB" id="A0A1G2TVY0"/>
<dbReference type="InterPro" id="IPR027417">
    <property type="entry name" value="P-loop_NTPase"/>
</dbReference>
<name>A0A1G2TVY0_9BACT</name>
<organism evidence="1 2">
    <name type="scientific">Candidatus Zambryskibacteria bacterium RIFCSPLOWO2_01_FULL_39_39</name>
    <dbReference type="NCBI Taxonomy" id="1802758"/>
    <lineage>
        <taxon>Bacteria</taxon>
        <taxon>Candidatus Zambryskiibacteriota</taxon>
    </lineage>
</organism>
<dbReference type="EMBL" id="MHWB01000013">
    <property type="protein sequence ID" value="OHB01441.1"/>
    <property type="molecule type" value="Genomic_DNA"/>
</dbReference>
<protein>
    <recommendedName>
        <fullName evidence="3">Terminase large subunit gp17-like C-terminal domain-containing protein</fullName>
    </recommendedName>
</protein>
<evidence type="ECO:0000313" key="2">
    <source>
        <dbReference type="Proteomes" id="UP000177707"/>
    </source>
</evidence>
<dbReference type="Gene3D" id="3.40.50.300">
    <property type="entry name" value="P-loop containing nucleotide triphosphate hydrolases"/>
    <property type="match status" value="1"/>
</dbReference>
<dbReference type="Proteomes" id="UP000177707">
    <property type="component" value="Unassembled WGS sequence"/>
</dbReference>
<evidence type="ECO:0000313" key="1">
    <source>
        <dbReference type="EMBL" id="OHB01441.1"/>
    </source>
</evidence>
<sequence>MRKNKKIKDFVELIIKNAAIRTGLTTRKLQWFFRIYFDHYIKYNPAPFHKTMLDVAENNKIKLAVIAAFRGSAKSTLMTTVYAIWSMLGKQKKKFVLILGSTDQKNRQYMQNIKLELESNELLKKDLGPFEEEKTQWGAQALVLPKLGAKIAVSSTEQSIRGLRYGAYRPDLIIIDDAEDLNSVRSVEVSEKIYNWFVSEVIPAGDKDTRIIVLGTMLTEGSLMARLKESILKGERDGVYYEFPFLDEKGEALWKEKFPDAESVEAERKKIGDEVAFSTEMLLDPIIKEDRVIHQEWIKYYDSIPKDVRYVAIGIDPAIQEHERADFTAMVSGVVVSDNSDLYIYILPNPVNERLTALETADRAEMLSRTTGGNALAQLFVEDVGYQKALVEILQSRILPVEEVKLFGKDKRARLVAISHLFQQGRILFPRQGCEILIEQLLRFGVRKDHDDLVDATTALIRKVVEKDVKKSGFLVMMERDMKEMRNNPQKFMQLRGIGWWVDAARRGYV</sequence>
<comment type="caution">
    <text evidence="1">The sequence shown here is derived from an EMBL/GenBank/DDBJ whole genome shotgun (WGS) entry which is preliminary data.</text>
</comment>
<dbReference type="STRING" id="1802758.A3A96_01980"/>
<proteinExistence type="predicted"/>